<dbReference type="EMBL" id="CP000431">
    <property type="protein sequence ID" value="ABG93485.1"/>
    <property type="molecule type" value="Genomic_DNA"/>
</dbReference>
<sequence length="80" mass="9098">MRIPRVRSIRRNISPSIEKSSSSCLLIESRPSFVRTAKNLIASLRRRVSKIRCHIGALRDVRHQPFLHLLSLPATGHSES</sequence>
<accession>Q0SG51</accession>
<dbReference type="AlphaFoldDB" id="Q0SG51"/>
<evidence type="ECO:0000313" key="1">
    <source>
        <dbReference type="EMBL" id="ABG93485.1"/>
    </source>
</evidence>
<gene>
    <name evidence="1" type="ordered locus">RHA1_ro01672</name>
</gene>
<dbReference type="Proteomes" id="UP000008710">
    <property type="component" value="Chromosome"/>
</dbReference>
<name>Q0SG51_RHOJR</name>
<evidence type="ECO:0000313" key="2">
    <source>
        <dbReference type="Proteomes" id="UP000008710"/>
    </source>
</evidence>
<reference evidence="2" key="1">
    <citation type="journal article" date="2006" name="Proc. Natl. Acad. Sci. U.S.A.">
        <title>The complete genome of Rhodococcus sp. RHA1 provides insights into a catabolic powerhouse.</title>
        <authorList>
            <person name="McLeod M.P."/>
            <person name="Warren R.L."/>
            <person name="Hsiao W.W.L."/>
            <person name="Araki N."/>
            <person name="Myhre M."/>
            <person name="Fernandes C."/>
            <person name="Miyazawa D."/>
            <person name="Wong W."/>
            <person name="Lillquist A.L."/>
            <person name="Wang D."/>
            <person name="Dosanjh M."/>
            <person name="Hara H."/>
            <person name="Petrescu A."/>
            <person name="Morin R.D."/>
            <person name="Yang G."/>
            <person name="Stott J.M."/>
            <person name="Schein J.E."/>
            <person name="Shin H."/>
            <person name="Smailus D."/>
            <person name="Siddiqui A.S."/>
            <person name="Marra M.A."/>
            <person name="Jones S.J.M."/>
            <person name="Holt R."/>
            <person name="Brinkman F.S.L."/>
            <person name="Miyauchi K."/>
            <person name="Fukuda M."/>
            <person name="Davies J.E."/>
            <person name="Mohn W.W."/>
            <person name="Eltis L.D."/>
        </authorList>
    </citation>
    <scope>NUCLEOTIDE SEQUENCE [LARGE SCALE GENOMIC DNA]</scope>
    <source>
        <strain evidence="2">RHA1</strain>
    </source>
</reference>
<proteinExistence type="predicted"/>
<organism evidence="1 2">
    <name type="scientific">Rhodococcus jostii (strain RHA1)</name>
    <dbReference type="NCBI Taxonomy" id="101510"/>
    <lineage>
        <taxon>Bacteria</taxon>
        <taxon>Bacillati</taxon>
        <taxon>Actinomycetota</taxon>
        <taxon>Actinomycetes</taxon>
        <taxon>Mycobacteriales</taxon>
        <taxon>Nocardiaceae</taxon>
        <taxon>Rhodococcus</taxon>
    </lineage>
</organism>
<dbReference type="KEGG" id="rha:RHA1_ro01672"/>
<protein>
    <submittedName>
        <fullName evidence="1">Uncharacterized protein</fullName>
    </submittedName>
</protein>
<dbReference type="HOGENOM" id="CLU_2587395_0_0_11"/>